<dbReference type="eggNOG" id="arCOG00219">
    <property type="taxonomic scope" value="Archaea"/>
</dbReference>
<dbReference type="HOGENOM" id="CLU_065520_0_0_2"/>
<evidence type="ECO:0000256" key="2">
    <source>
        <dbReference type="ARBA" id="ARBA00022729"/>
    </source>
</evidence>
<protein>
    <submittedName>
        <fullName evidence="3">Molybdenum ABC transporter, periplasmic molybdate-binding protein</fullName>
    </submittedName>
</protein>
<dbReference type="AlphaFoldDB" id="Q2FMG2"/>
<dbReference type="PANTHER" id="PTHR30632">
    <property type="entry name" value="MOLYBDATE-BINDING PERIPLASMIC PROTEIN"/>
    <property type="match status" value="1"/>
</dbReference>
<name>Q2FMG2_METHJ</name>
<gene>
    <name evidence="3" type="ordered locus">Mhun_2010</name>
</gene>
<dbReference type="GO" id="GO:0030973">
    <property type="term" value="F:molybdate ion binding"/>
    <property type="evidence" value="ECO:0007669"/>
    <property type="project" value="TreeGrafter"/>
</dbReference>
<dbReference type="EMBL" id="CP000254">
    <property type="protein sequence ID" value="ABD41720.1"/>
    <property type="molecule type" value="Genomic_DNA"/>
</dbReference>
<organism evidence="3 4">
    <name type="scientific">Methanospirillum hungatei JF-1 (strain ATCC 27890 / DSM 864 / NBRC 100397 / JF-1)</name>
    <dbReference type="NCBI Taxonomy" id="323259"/>
    <lineage>
        <taxon>Archaea</taxon>
        <taxon>Methanobacteriati</taxon>
        <taxon>Methanobacteriota</taxon>
        <taxon>Stenosarchaea group</taxon>
        <taxon>Methanomicrobia</taxon>
        <taxon>Methanomicrobiales</taxon>
        <taxon>Methanospirillaceae</taxon>
        <taxon>Methanospirillum</taxon>
    </lineage>
</organism>
<evidence type="ECO:0000313" key="3">
    <source>
        <dbReference type="EMBL" id="ABD41720.1"/>
    </source>
</evidence>
<dbReference type="RefSeq" id="WP_011448982.1">
    <property type="nucleotide sequence ID" value="NC_007796.1"/>
</dbReference>
<dbReference type="GO" id="GO:0015689">
    <property type="term" value="P:molybdate ion transport"/>
    <property type="evidence" value="ECO:0007669"/>
    <property type="project" value="InterPro"/>
</dbReference>
<dbReference type="EnsemblBacteria" id="ABD41720">
    <property type="protein sequence ID" value="ABD41720"/>
    <property type="gene ID" value="Mhun_2010"/>
</dbReference>
<proteinExistence type="predicted"/>
<dbReference type="Gene3D" id="3.40.190.10">
    <property type="entry name" value="Periplasmic binding protein-like II"/>
    <property type="match status" value="2"/>
</dbReference>
<reference evidence="4" key="1">
    <citation type="journal article" date="2016" name="Stand. Genomic Sci.">
        <title>Complete genome sequence of Methanospirillum hungatei type strain JF1.</title>
        <authorList>
            <person name="Gunsalus R.P."/>
            <person name="Cook L.E."/>
            <person name="Crable B."/>
            <person name="Rohlin L."/>
            <person name="McDonald E."/>
            <person name="Mouttaki H."/>
            <person name="Sieber J.R."/>
            <person name="Poweleit N."/>
            <person name="Zhou H."/>
            <person name="Lapidus A.L."/>
            <person name="Daligault H.E."/>
            <person name="Land M."/>
            <person name="Gilna P."/>
            <person name="Ivanova N."/>
            <person name="Kyrpides N."/>
            <person name="Culley D.E."/>
            <person name="McInerney M.J."/>
        </authorList>
    </citation>
    <scope>NUCLEOTIDE SEQUENCE [LARGE SCALE GENOMIC DNA]</scope>
    <source>
        <strain evidence="4">ATCC 27890 / DSM 864 / NBRC 100397 / JF-1</strain>
    </source>
</reference>
<evidence type="ECO:0000313" key="4">
    <source>
        <dbReference type="Proteomes" id="UP000001941"/>
    </source>
</evidence>
<evidence type="ECO:0000256" key="1">
    <source>
        <dbReference type="ARBA" id="ARBA00022723"/>
    </source>
</evidence>
<sequence>MERIYKFSRILAILGVFCLLLLSTAVSADEIGDVTVFVAASLTGASEEIKPVFEEANPGTTVTFNLDGTQALKTQVENGALPDVFISASAKYTKELTQSGYFVNDTVTDLCTNWITIVTPKDNPAEITTLADLAKPGMLIAMGTEEVPVGINTRKVIDKIANDSAYGSEWKDAVFANTATYETTEPGVVEKVKLGEVDAGFIYESSYKASEEDLNMVTIPENFNELQYYSIATMNLAPNRAGAEAFENFMLGEEGQKILASYGFSPAP</sequence>
<dbReference type="GO" id="GO:0046872">
    <property type="term" value="F:metal ion binding"/>
    <property type="evidence" value="ECO:0007669"/>
    <property type="project" value="UniProtKB-KW"/>
</dbReference>
<dbReference type="InParanoid" id="Q2FMG2"/>
<dbReference type="STRING" id="323259.Mhun_2010"/>
<dbReference type="GeneID" id="3924678"/>
<keyword evidence="2" id="KW-0732">Signal</keyword>
<dbReference type="NCBIfam" id="TIGR01256">
    <property type="entry name" value="modA"/>
    <property type="match status" value="1"/>
</dbReference>
<dbReference type="Proteomes" id="UP000001941">
    <property type="component" value="Chromosome"/>
</dbReference>
<dbReference type="InterPro" id="IPR050682">
    <property type="entry name" value="ModA/WtpA"/>
</dbReference>
<accession>Q2FMG2</accession>
<dbReference type="PANTHER" id="PTHR30632:SF0">
    <property type="entry name" value="SULFATE-BINDING PROTEIN"/>
    <property type="match status" value="1"/>
</dbReference>
<dbReference type="SUPFAM" id="SSF53850">
    <property type="entry name" value="Periplasmic binding protein-like II"/>
    <property type="match status" value="1"/>
</dbReference>
<dbReference type="Pfam" id="PF13531">
    <property type="entry name" value="SBP_bac_11"/>
    <property type="match status" value="1"/>
</dbReference>
<keyword evidence="4" id="KW-1185">Reference proteome</keyword>
<dbReference type="CDD" id="cd13538">
    <property type="entry name" value="PBP2_ModA_like_1"/>
    <property type="match status" value="1"/>
</dbReference>
<dbReference type="OrthoDB" id="75920at2157"/>
<dbReference type="InterPro" id="IPR005950">
    <property type="entry name" value="ModA"/>
</dbReference>
<keyword evidence="1" id="KW-0479">Metal-binding</keyword>
<dbReference type="KEGG" id="mhu:Mhun_2010"/>
<dbReference type="PIRSF" id="PIRSF004846">
    <property type="entry name" value="ModA"/>
    <property type="match status" value="1"/>
</dbReference>